<evidence type="ECO:0000256" key="1">
    <source>
        <dbReference type="SAM" id="Phobius"/>
    </source>
</evidence>
<organism evidence="2 3">
    <name type="scientific">Trichonephila clavata</name>
    <name type="common">Joro spider</name>
    <name type="synonym">Nephila clavata</name>
    <dbReference type="NCBI Taxonomy" id="2740835"/>
    <lineage>
        <taxon>Eukaryota</taxon>
        <taxon>Metazoa</taxon>
        <taxon>Ecdysozoa</taxon>
        <taxon>Arthropoda</taxon>
        <taxon>Chelicerata</taxon>
        <taxon>Arachnida</taxon>
        <taxon>Araneae</taxon>
        <taxon>Araneomorphae</taxon>
        <taxon>Entelegynae</taxon>
        <taxon>Araneoidea</taxon>
        <taxon>Nephilidae</taxon>
        <taxon>Trichonephila</taxon>
    </lineage>
</organism>
<keyword evidence="3" id="KW-1185">Reference proteome</keyword>
<keyword evidence="1" id="KW-1133">Transmembrane helix</keyword>
<name>A0A8X6M0A9_TRICU</name>
<protein>
    <submittedName>
        <fullName evidence="2">Uncharacterized protein</fullName>
    </submittedName>
</protein>
<dbReference type="OrthoDB" id="8063525at2759"/>
<dbReference type="AlphaFoldDB" id="A0A8X6M0A9"/>
<comment type="caution">
    <text evidence="2">The sequence shown here is derived from an EMBL/GenBank/DDBJ whole genome shotgun (WGS) entry which is preliminary data.</text>
</comment>
<sequence length="103" mass="11948">MRLHTFRPKLCLGSYNIICISFLFGAFFQWTVPSEYYWYQSNRSGGFLTLDCSRQNQNTLTRFLFEYLTSLTYTDGSMQFAPSVSLGLFLGTFSRVWSTLDST</sequence>
<proteinExistence type="predicted"/>
<accession>A0A8X6M0A9</accession>
<dbReference type="EMBL" id="BMAO01008894">
    <property type="protein sequence ID" value="GFR27267.1"/>
    <property type="molecule type" value="Genomic_DNA"/>
</dbReference>
<keyword evidence="1" id="KW-0812">Transmembrane</keyword>
<gene>
    <name evidence="2" type="ORF">TNCT_519091</name>
</gene>
<evidence type="ECO:0000313" key="3">
    <source>
        <dbReference type="Proteomes" id="UP000887116"/>
    </source>
</evidence>
<keyword evidence="1" id="KW-0472">Membrane</keyword>
<reference evidence="2" key="1">
    <citation type="submission" date="2020-07" db="EMBL/GenBank/DDBJ databases">
        <title>Multicomponent nature underlies the extraordinary mechanical properties of spider dragline silk.</title>
        <authorList>
            <person name="Kono N."/>
            <person name="Nakamura H."/>
            <person name="Mori M."/>
            <person name="Yoshida Y."/>
            <person name="Ohtoshi R."/>
            <person name="Malay A.D."/>
            <person name="Moran D.A.P."/>
            <person name="Tomita M."/>
            <person name="Numata K."/>
            <person name="Arakawa K."/>
        </authorList>
    </citation>
    <scope>NUCLEOTIDE SEQUENCE</scope>
</reference>
<feature type="transmembrane region" description="Helical" evidence="1">
    <location>
        <begin position="80"/>
        <end position="98"/>
    </location>
</feature>
<feature type="transmembrane region" description="Helical" evidence="1">
    <location>
        <begin position="12"/>
        <end position="32"/>
    </location>
</feature>
<dbReference type="Proteomes" id="UP000887116">
    <property type="component" value="Unassembled WGS sequence"/>
</dbReference>
<evidence type="ECO:0000313" key="2">
    <source>
        <dbReference type="EMBL" id="GFR27267.1"/>
    </source>
</evidence>